<evidence type="ECO:0000313" key="2">
    <source>
        <dbReference type="Proteomes" id="UP000292346"/>
    </source>
</evidence>
<name>A0A4R0H1A6_9ACTN</name>
<evidence type="ECO:0000313" key="1">
    <source>
        <dbReference type="EMBL" id="TCC04365.1"/>
    </source>
</evidence>
<proteinExistence type="predicted"/>
<organism evidence="1 2">
    <name type="scientific">Kribbella soli</name>
    <dbReference type="NCBI Taxonomy" id="1124743"/>
    <lineage>
        <taxon>Bacteria</taxon>
        <taxon>Bacillati</taxon>
        <taxon>Actinomycetota</taxon>
        <taxon>Actinomycetes</taxon>
        <taxon>Propionibacteriales</taxon>
        <taxon>Kribbellaceae</taxon>
        <taxon>Kribbella</taxon>
    </lineage>
</organism>
<comment type="caution">
    <text evidence="1">The sequence shown here is derived from an EMBL/GenBank/DDBJ whole genome shotgun (WGS) entry which is preliminary data.</text>
</comment>
<dbReference type="OrthoDB" id="4307068at2"/>
<reference evidence="1 2" key="1">
    <citation type="submission" date="2019-02" db="EMBL/GenBank/DDBJ databases">
        <title>Kribbella capetownensis sp. nov. and Kribbella speibonae sp. nov., isolated from soil.</title>
        <authorList>
            <person name="Curtis S.M."/>
            <person name="Norton I."/>
            <person name="Everest G.J."/>
            <person name="Meyers P.R."/>
        </authorList>
    </citation>
    <scope>NUCLEOTIDE SEQUENCE [LARGE SCALE GENOMIC DNA]</scope>
    <source>
        <strain evidence="1 2">KCTC 29219</strain>
    </source>
</reference>
<sequence length="222" mass="22785">MQKVAWGAGYVTFAPGVRLGSAGTTSIDFGGGSSVSVNVLDPRTALTEGIGETYDNCGHMAVPAAKCKLTITGASLKTADVDTSAGRATVPAWSFTVKGLSRPIVALAVSSAVLKPLVDPAPLPGLAPLDRNLLPIGRLTQADDNTLTFNLHHGKCDPDLQAHVLELEDMVIIGGSHSPVRGGCVDVGLSTPATVTLTEPLGDRAIISAGTGARLTVYPHLK</sequence>
<dbReference type="RefSeq" id="WP_131345636.1">
    <property type="nucleotide sequence ID" value="NZ_SJJZ01000004.1"/>
</dbReference>
<gene>
    <name evidence="1" type="ORF">E0H45_35500</name>
</gene>
<keyword evidence="2" id="KW-1185">Reference proteome</keyword>
<dbReference type="Proteomes" id="UP000292346">
    <property type="component" value="Unassembled WGS sequence"/>
</dbReference>
<protein>
    <submittedName>
        <fullName evidence="1">Uncharacterized protein</fullName>
    </submittedName>
</protein>
<accession>A0A4R0H1A6</accession>
<dbReference type="EMBL" id="SJJZ01000004">
    <property type="protein sequence ID" value="TCC04365.1"/>
    <property type="molecule type" value="Genomic_DNA"/>
</dbReference>
<dbReference type="AlphaFoldDB" id="A0A4R0H1A6"/>